<feature type="transmembrane region" description="Helical" evidence="1">
    <location>
        <begin position="20"/>
        <end position="42"/>
    </location>
</feature>
<feature type="transmembrane region" description="Helical" evidence="1">
    <location>
        <begin position="274"/>
        <end position="292"/>
    </location>
</feature>
<feature type="domain" description="EamA" evidence="2">
    <location>
        <begin position="161"/>
        <end position="286"/>
    </location>
</feature>
<feature type="transmembrane region" description="Helical" evidence="1">
    <location>
        <begin position="190"/>
        <end position="211"/>
    </location>
</feature>
<keyword evidence="4" id="KW-1185">Reference proteome</keyword>
<feature type="transmembrane region" description="Helical" evidence="1">
    <location>
        <begin position="113"/>
        <end position="130"/>
    </location>
</feature>
<feature type="transmembrane region" description="Helical" evidence="1">
    <location>
        <begin position="137"/>
        <end position="157"/>
    </location>
</feature>
<keyword evidence="1" id="KW-1133">Transmembrane helix</keyword>
<evidence type="ECO:0000256" key="1">
    <source>
        <dbReference type="SAM" id="Phobius"/>
    </source>
</evidence>
<feature type="transmembrane region" description="Helical" evidence="1">
    <location>
        <begin position="249"/>
        <end position="268"/>
    </location>
</feature>
<feature type="transmembrane region" description="Helical" evidence="1">
    <location>
        <begin position="163"/>
        <end position="183"/>
    </location>
</feature>
<dbReference type="RefSeq" id="WP_376831384.1">
    <property type="nucleotide sequence ID" value="NZ_JBHLWR010000006.1"/>
</dbReference>
<keyword evidence="1" id="KW-0472">Membrane</keyword>
<dbReference type="PANTHER" id="PTHR22911:SF135">
    <property type="entry name" value="BLR4310 PROTEIN"/>
    <property type="match status" value="1"/>
</dbReference>
<evidence type="ECO:0000313" key="3">
    <source>
        <dbReference type="EMBL" id="MFC3265289.1"/>
    </source>
</evidence>
<dbReference type="InterPro" id="IPR037185">
    <property type="entry name" value="EmrE-like"/>
</dbReference>
<organism evidence="3 4">
    <name type="scientific">Camelimonas abortus</name>
    <dbReference type="NCBI Taxonomy" id="1017184"/>
    <lineage>
        <taxon>Bacteria</taxon>
        <taxon>Pseudomonadati</taxon>
        <taxon>Pseudomonadota</taxon>
        <taxon>Alphaproteobacteria</taxon>
        <taxon>Hyphomicrobiales</taxon>
        <taxon>Chelatococcaceae</taxon>
        <taxon>Camelimonas</taxon>
    </lineage>
</organism>
<dbReference type="SUPFAM" id="SSF103481">
    <property type="entry name" value="Multidrug resistance efflux transporter EmrE"/>
    <property type="match status" value="2"/>
</dbReference>
<feature type="transmembrane region" description="Helical" evidence="1">
    <location>
        <begin position="217"/>
        <end position="237"/>
    </location>
</feature>
<dbReference type="EMBL" id="JBHRUV010000014">
    <property type="protein sequence ID" value="MFC3265289.1"/>
    <property type="molecule type" value="Genomic_DNA"/>
</dbReference>
<dbReference type="PANTHER" id="PTHR22911">
    <property type="entry name" value="ACYL-MALONYL CONDENSING ENZYME-RELATED"/>
    <property type="match status" value="1"/>
</dbReference>
<dbReference type="Proteomes" id="UP001595536">
    <property type="component" value="Unassembled WGS sequence"/>
</dbReference>
<feature type="transmembrane region" description="Helical" evidence="1">
    <location>
        <begin position="89"/>
        <end position="107"/>
    </location>
</feature>
<keyword evidence="1" id="KW-0812">Transmembrane</keyword>
<comment type="caution">
    <text evidence="3">The sequence shown here is derived from an EMBL/GenBank/DDBJ whole genome shotgun (WGS) entry which is preliminary data.</text>
</comment>
<gene>
    <name evidence="3" type="ORF">ACFOEX_02795</name>
</gene>
<evidence type="ECO:0000259" key="2">
    <source>
        <dbReference type="Pfam" id="PF00892"/>
    </source>
</evidence>
<proteinExistence type="predicted"/>
<accession>A0ABV7LCM3</accession>
<reference evidence="4" key="1">
    <citation type="journal article" date="2019" name="Int. J. Syst. Evol. Microbiol.">
        <title>The Global Catalogue of Microorganisms (GCM) 10K type strain sequencing project: providing services to taxonomists for standard genome sequencing and annotation.</title>
        <authorList>
            <consortium name="The Broad Institute Genomics Platform"/>
            <consortium name="The Broad Institute Genome Sequencing Center for Infectious Disease"/>
            <person name="Wu L."/>
            <person name="Ma J."/>
        </authorList>
    </citation>
    <scope>NUCLEOTIDE SEQUENCE [LARGE SCALE GENOMIC DNA]</scope>
    <source>
        <strain evidence="4">CCM 7941</strain>
    </source>
</reference>
<protein>
    <submittedName>
        <fullName evidence="3">DMT family transporter</fullName>
    </submittedName>
</protein>
<sequence>MTAQTPPAAARSAPAGSVRLGALLMVAAVFLFSLNDVLGKWLVASYPVGQMLVMRSLVCLVILAPFYVRSGLAPLRQASRPWLHVIRGLLTAAEVGLFYASVIWLPLADAVTFYMAGPIYVAALAALALGERAGTGGWLAIIAGFTGVAVALEPGGASFTWPALIALAGSILFAVSMIITRYLRGAPDVVLVTGTVLGGLVLGVALLPFSGWRPAPAVDLALMGWLGVVAMAGHACVNRSLKLAPATTVVPYQYLLIVFAMFLGWLAFGETPALTATLGAAIIVGAGLAVFLQEKRNAALQGPPET</sequence>
<feature type="transmembrane region" description="Helical" evidence="1">
    <location>
        <begin position="48"/>
        <end position="68"/>
    </location>
</feature>
<dbReference type="InterPro" id="IPR000620">
    <property type="entry name" value="EamA_dom"/>
</dbReference>
<name>A0ABV7LCM3_9HYPH</name>
<dbReference type="Pfam" id="PF00892">
    <property type="entry name" value="EamA"/>
    <property type="match status" value="2"/>
</dbReference>
<evidence type="ECO:0000313" key="4">
    <source>
        <dbReference type="Proteomes" id="UP001595536"/>
    </source>
</evidence>
<feature type="domain" description="EamA" evidence="2">
    <location>
        <begin position="20"/>
        <end position="151"/>
    </location>
</feature>